<sequence length="244" mass="27627">MNPVEYTSNVKAPHLCDLRQPRLSGKVDETNQVEGVDTIDSSINPSLGINSDALLGGLDYLIVQYEDKCPHNRAPHEPTSLVEALRDFSVGPMNSKEALLNQLHSYLLLLLNDQINTLSLSLIWDQYLLRVEPTISTSAAQKLFRSPSSRSDLITYEKERDWLGSPPNSTDDDSQVIASLINPSTETHWAEENVTKFRQIIWLDQQYKSRSYQVIETLDESDTVPAFFLEMFSDQIESLLDEPI</sequence>
<proteinExistence type="predicted"/>
<comment type="caution">
    <text evidence="1">The sequence shown here is derived from an EMBL/GenBank/DDBJ whole genome shotgun (WGS) entry which is preliminary data.</text>
</comment>
<dbReference type="Proteomes" id="UP000238274">
    <property type="component" value="Unassembled WGS sequence"/>
</dbReference>
<reference evidence="2" key="2">
    <citation type="journal article" date="2018" name="BMC Genomics">
        <title>Genomic insights into host adaptation between the wheat stripe rust pathogen (Puccinia striiformis f. sp. tritici) and the barley stripe rust pathogen (Puccinia striiformis f. sp. hordei).</title>
        <authorList>
            <person name="Xia C."/>
            <person name="Wang M."/>
            <person name="Yin C."/>
            <person name="Cornejo O.E."/>
            <person name="Hulbert S.H."/>
            <person name="Chen X."/>
        </authorList>
    </citation>
    <scope>NUCLEOTIDE SEQUENCE [LARGE SCALE GENOMIC DNA]</scope>
    <source>
        <strain evidence="2">93TX-2</strain>
    </source>
</reference>
<reference evidence="1 2" key="1">
    <citation type="submission" date="2017-12" db="EMBL/GenBank/DDBJ databases">
        <title>Gene loss provides genomic basis for host adaptation in cereal stripe rust fungi.</title>
        <authorList>
            <person name="Xia C."/>
        </authorList>
    </citation>
    <scope>NUCLEOTIDE SEQUENCE [LARGE SCALE GENOMIC DNA]</scope>
    <source>
        <strain evidence="1 2">93TX-2</strain>
    </source>
</reference>
<reference evidence="2" key="3">
    <citation type="journal article" date="2018" name="Mol. Plant Microbe Interact.">
        <title>Genome sequence resources for the wheat stripe rust pathogen (Puccinia striiformis f. sp. tritici) and the barley stripe rust pathogen (Puccinia striiformis f. sp. hordei).</title>
        <authorList>
            <person name="Xia C."/>
            <person name="Wang M."/>
            <person name="Yin C."/>
            <person name="Cornejo O.E."/>
            <person name="Hulbert S.H."/>
            <person name="Chen X."/>
        </authorList>
    </citation>
    <scope>NUCLEOTIDE SEQUENCE [LARGE SCALE GENOMIC DNA]</scope>
    <source>
        <strain evidence="2">93TX-2</strain>
    </source>
</reference>
<evidence type="ECO:0000313" key="1">
    <source>
        <dbReference type="EMBL" id="POW00339.1"/>
    </source>
</evidence>
<organism evidence="1 2">
    <name type="scientific">Puccinia striiformis</name>
    <dbReference type="NCBI Taxonomy" id="27350"/>
    <lineage>
        <taxon>Eukaryota</taxon>
        <taxon>Fungi</taxon>
        <taxon>Dikarya</taxon>
        <taxon>Basidiomycota</taxon>
        <taxon>Pucciniomycotina</taxon>
        <taxon>Pucciniomycetes</taxon>
        <taxon>Pucciniales</taxon>
        <taxon>Pucciniaceae</taxon>
        <taxon>Puccinia</taxon>
    </lineage>
</organism>
<protein>
    <submittedName>
        <fullName evidence="1">Uncharacterized protein</fullName>
    </submittedName>
</protein>
<dbReference type="EMBL" id="PKSM01000253">
    <property type="protein sequence ID" value="POW00339.1"/>
    <property type="molecule type" value="Genomic_DNA"/>
</dbReference>
<gene>
    <name evidence="1" type="ORF">PSHT_13087</name>
</gene>
<dbReference type="VEuPathDB" id="FungiDB:PSTT_10668"/>
<dbReference type="VEuPathDB" id="FungiDB:PSHT_13087"/>
<dbReference type="AlphaFoldDB" id="A0A2S4USQ8"/>
<name>A0A2S4USQ8_9BASI</name>
<evidence type="ECO:0000313" key="2">
    <source>
        <dbReference type="Proteomes" id="UP000238274"/>
    </source>
</evidence>
<accession>A0A2S4USQ8</accession>
<keyword evidence="2" id="KW-1185">Reference proteome</keyword>